<dbReference type="AlphaFoldDB" id="A0A0A9B025"/>
<reference evidence="1" key="2">
    <citation type="journal article" date="2015" name="Data Brief">
        <title>Shoot transcriptome of the giant reed, Arundo donax.</title>
        <authorList>
            <person name="Barrero R.A."/>
            <person name="Guerrero F.D."/>
            <person name="Moolhuijzen P."/>
            <person name="Goolsby J.A."/>
            <person name="Tidwell J."/>
            <person name="Bellgard S.E."/>
            <person name="Bellgard M.I."/>
        </authorList>
    </citation>
    <scope>NUCLEOTIDE SEQUENCE</scope>
    <source>
        <tissue evidence="1">Shoot tissue taken approximately 20 cm above the soil surface</tissue>
    </source>
</reference>
<protein>
    <submittedName>
        <fullName evidence="1">Uncharacterized protein</fullName>
    </submittedName>
</protein>
<dbReference type="EMBL" id="GBRH01240536">
    <property type="protein sequence ID" value="JAD57359.1"/>
    <property type="molecule type" value="Transcribed_RNA"/>
</dbReference>
<accession>A0A0A9B025</accession>
<evidence type="ECO:0000313" key="1">
    <source>
        <dbReference type="EMBL" id="JAD57359.1"/>
    </source>
</evidence>
<organism evidence="1">
    <name type="scientific">Arundo donax</name>
    <name type="common">Giant reed</name>
    <name type="synonym">Donax arundinaceus</name>
    <dbReference type="NCBI Taxonomy" id="35708"/>
    <lineage>
        <taxon>Eukaryota</taxon>
        <taxon>Viridiplantae</taxon>
        <taxon>Streptophyta</taxon>
        <taxon>Embryophyta</taxon>
        <taxon>Tracheophyta</taxon>
        <taxon>Spermatophyta</taxon>
        <taxon>Magnoliopsida</taxon>
        <taxon>Liliopsida</taxon>
        <taxon>Poales</taxon>
        <taxon>Poaceae</taxon>
        <taxon>PACMAD clade</taxon>
        <taxon>Arundinoideae</taxon>
        <taxon>Arundineae</taxon>
        <taxon>Arundo</taxon>
    </lineage>
</organism>
<sequence>MCGCVAIFPLECLLYGFICNVSFFSRAYCRCFAYLFVY</sequence>
<reference evidence="1" key="1">
    <citation type="submission" date="2014-09" db="EMBL/GenBank/DDBJ databases">
        <authorList>
            <person name="Magalhaes I.L.F."/>
            <person name="Oliveira U."/>
            <person name="Santos F.R."/>
            <person name="Vidigal T.H.D.A."/>
            <person name="Brescovit A.D."/>
            <person name="Santos A.J."/>
        </authorList>
    </citation>
    <scope>NUCLEOTIDE SEQUENCE</scope>
    <source>
        <tissue evidence="1">Shoot tissue taken approximately 20 cm above the soil surface</tissue>
    </source>
</reference>
<proteinExistence type="predicted"/>
<name>A0A0A9B025_ARUDO</name>